<evidence type="ECO:0000313" key="3">
    <source>
        <dbReference type="Proteomes" id="UP000010116"/>
    </source>
</evidence>
<evidence type="ECO:0000259" key="1">
    <source>
        <dbReference type="Pfam" id="PF13622"/>
    </source>
</evidence>
<dbReference type="SUPFAM" id="SSF54637">
    <property type="entry name" value="Thioesterase/thiol ester dehydrase-isomerase"/>
    <property type="match status" value="1"/>
</dbReference>
<sequence length="136" mass="14834">MSDIPLNPKHAPPFLKIFGFTEAIYNEDQKTYTCYFEPTEDLTHSAGTVVQGGFVSGMLDTSMAQHIIFLTKGEMTGLTLDIDVKFYKPCAPGPVEAISKIIQFGKSIAFTEAQLFQNGKLIASATATNKLAPLKI</sequence>
<organism evidence="2 3">
    <name type="scientific">SAR86 cluster bacterium SAR86B</name>
    <dbReference type="NCBI Taxonomy" id="1123867"/>
    <lineage>
        <taxon>Bacteria</taxon>
        <taxon>Pseudomonadati</taxon>
        <taxon>Pseudomonadota</taxon>
        <taxon>Gammaproteobacteria</taxon>
        <taxon>SAR86 cluster</taxon>
    </lineage>
</organism>
<dbReference type="CDD" id="cd03443">
    <property type="entry name" value="PaaI_thioesterase"/>
    <property type="match status" value="1"/>
</dbReference>
<proteinExistence type="predicted"/>
<dbReference type="HOGENOM" id="CLU_089876_3_1_6"/>
<gene>
    <name evidence="2" type="ORF">NT02SARS_1137</name>
</gene>
<protein>
    <submittedName>
        <fullName evidence="2">Thioesterase family protein</fullName>
    </submittedName>
</protein>
<dbReference type="InterPro" id="IPR029069">
    <property type="entry name" value="HotDog_dom_sf"/>
</dbReference>
<dbReference type="AlphaFoldDB" id="J5KIK1"/>
<evidence type="ECO:0000313" key="2">
    <source>
        <dbReference type="EMBL" id="EJP72616.1"/>
    </source>
</evidence>
<dbReference type="Gene3D" id="3.10.129.10">
    <property type="entry name" value="Hotdog Thioesterase"/>
    <property type="match status" value="1"/>
</dbReference>
<dbReference type="EMBL" id="JH611190">
    <property type="protein sequence ID" value="EJP72616.1"/>
    <property type="molecule type" value="Genomic_DNA"/>
</dbReference>
<accession>J5KIK1</accession>
<dbReference type="Pfam" id="PF13622">
    <property type="entry name" value="4HBT_3"/>
    <property type="match status" value="1"/>
</dbReference>
<name>J5KIK1_9GAMM</name>
<feature type="domain" description="Acyl-CoA thioesterase-like N-terminal HotDog" evidence="1">
    <location>
        <begin position="45"/>
        <end position="128"/>
    </location>
</feature>
<reference evidence="2 3" key="1">
    <citation type="journal article" date="2012" name="ISME J.">
        <title>Genomic insights to SAR86, an abundant and uncultivated marine bacterial lineage.</title>
        <authorList>
            <person name="Dupont C.L."/>
            <person name="Rusch D.B."/>
            <person name="Yooseph S."/>
            <person name="Lombardo M.J."/>
            <person name="Richter R.A."/>
            <person name="Valas R."/>
            <person name="Novotny M."/>
            <person name="Yee-Greenbaum J."/>
            <person name="Selengut J.D."/>
            <person name="Haft D.H."/>
            <person name="Halpern A.L."/>
            <person name="Lasken R.S."/>
            <person name="Nealson K."/>
            <person name="Friedman R."/>
            <person name="Venter J.C."/>
        </authorList>
    </citation>
    <scope>NUCLEOTIDE SEQUENCE [LARGE SCALE GENOMIC DNA]</scope>
</reference>
<dbReference type="InterPro" id="IPR049449">
    <property type="entry name" value="TesB_ACOT8-like_N"/>
</dbReference>
<dbReference type="Proteomes" id="UP000010116">
    <property type="component" value="Unassembled WGS sequence"/>
</dbReference>